<dbReference type="Proteomes" id="UP000631114">
    <property type="component" value="Unassembled WGS sequence"/>
</dbReference>
<organism evidence="2 3">
    <name type="scientific">Coptis chinensis</name>
    <dbReference type="NCBI Taxonomy" id="261450"/>
    <lineage>
        <taxon>Eukaryota</taxon>
        <taxon>Viridiplantae</taxon>
        <taxon>Streptophyta</taxon>
        <taxon>Embryophyta</taxon>
        <taxon>Tracheophyta</taxon>
        <taxon>Spermatophyta</taxon>
        <taxon>Magnoliopsida</taxon>
        <taxon>Ranunculales</taxon>
        <taxon>Ranunculaceae</taxon>
        <taxon>Coptidoideae</taxon>
        <taxon>Coptis</taxon>
    </lineage>
</organism>
<protein>
    <submittedName>
        <fullName evidence="2">Uncharacterized protein</fullName>
    </submittedName>
</protein>
<dbReference type="PANTHER" id="PTHR33167:SF26">
    <property type="entry name" value="EXPRESSED PROTEIN"/>
    <property type="match status" value="1"/>
</dbReference>
<evidence type="ECO:0000256" key="1">
    <source>
        <dbReference type="SAM" id="MobiDB-lite"/>
    </source>
</evidence>
<accession>A0A835MA27</accession>
<feature type="region of interest" description="Disordered" evidence="1">
    <location>
        <begin position="261"/>
        <end position="319"/>
    </location>
</feature>
<keyword evidence="3" id="KW-1185">Reference proteome</keyword>
<evidence type="ECO:0000313" key="2">
    <source>
        <dbReference type="EMBL" id="KAF9616226.1"/>
    </source>
</evidence>
<dbReference type="OrthoDB" id="1928288at2759"/>
<proteinExistence type="predicted"/>
<dbReference type="EMBL" id="JADFTS010000003">
    <property type="protein sequence ID" value="KAF9616226.1"/>
    <property type="molecule type" value="Genomic_DNA"/>
</dbReference>
<dbReference type="AlphaFoldDB" id="A0A835MA27"/>
<comment type="caution">
    <text evidence="2">The sequence shown here is derived from an EMBL/GenBank/DDBJ whole genome shotgun (WGS) entry which is preliminary data.</text>
</comment>
<sequence>MGTAVQHAVDPVAILPLAYNVFGVNNSDSWDFVKIKKTLTDNSMDRRIEKFTQESVRMTMLKHEEIFKEQVHSCFVLALFCNTVKVLELHRIYKVQKLLMAEFRNNEPQLHSPTILSSQTGRIGGKCIVTDNQTGFWTTATISETNHSPFSSWNHSLSNQTNSGYNFNTMISMRADPHLQEQSSSCSRDTSKMPRGFDLERLAEADISNDISAIEDKAEPNSLKSSKDKMNITSSCDPCFYNDGENEVELTLSIGFGTNKKNSKNCKAHSSPESGCSKPNNYERRELDRSLSIRSDAGDQYSERTNSTGSAGAAFDREGLQQPPWLFQALSLNRT</sequence>
<feature type="compositionally biased region" description="Polar residues" evidence="1">
    <location>
        <begin position="271"/>
        <end position="280"/>
    </location>
</feature>
<gene>
    <name evidence="2" type="ORF">IFM89_029002</name>
</gene>
<dbReference type="PANTHER" id="PTHR33167">
    <property type="entry name" value="TRANSCRIPTION FACTOR, PUTATIVE (DUF863)-RELATED"/>
    <property type="match status" value="1"/>
</dbReference>
<evidence type="ECO:0000313" key="3">
    <source>
        <dbReference type="Proteomes" id="UP000631114"/>
    </source>
</evidence>
<feature type="compositionally biased region" description="Basic and acidic residues" evidence="1">
    <location>
        <begin position="281"/>
        <end position="291"/>
    </location>
</feature>
<name>A0A835MA27_9MAGN</name>
<reference evidence="2 3" key="1">
    <citation type="submission" date="2020-10" db="EMBL/GenBank/DDBJ databases">
        <title>The Coptis chinensis genome and diversification of protoberbering-type alkaloids.</title>
        <authorList>
            <person name="Wang B."/>
            <person name="Shu S."/>
            <person name="Song C."/>
            <person name="Liu Y."/>
        </authorList>
    </citation>
    <scope>NUCLEOTIDE SEQUENCE [LARGE SCALE GENOMIC DNA]</scope>
    <source>
        <strain evidence="2">HL-2020</strain>
        <tissue evidence="2">Leaf</tissue>
    </source>
</reference>